<proteinExistence type="predicted"/>
<reference evidence="1 2" key="1">
    <citation type="submission" date="2017-06" db="EMBL/GenBank/DDBJ databases">
        <title>Comparative genomic analysis of Ambrosia Fusariam Clade fungi.</title>
        <authorList>
            <person name="Stajich J.E."/>
            <person name="Carrillo J."/>
            <person name="Kijimoto T."/>
            <person name="Eskalen A."/>
            <person name="O'Donnell K."/>
            <person name="Kasson M."/>
        </authorList>
    </citation>
    <scope>NUCLEOTIDE SEQUENCE [LARGE SCALE GENOMIC DNA]</scope>
    <source>
        <strain evidence="1 2">NRRL62584</strain>
    </source>
</reference>
<dbReference type="Proteomes" id="UP000288168">
    <property type="component" value="Unassembled WGS sequence"/>
</dbReference>
<gene>
    <name evidence="1" type="ORF">CEP54_007534</name>
</gene>
<comment type="caution">
    <text evidence="1">The sequence shown here is derived from an EMBL/GenBank/DDBJ whole genome shotgun (WGS) entry which is preliminary data.</text>
</comment>
<dbReference type="AlphaFoldDB" id="A0A428Q0H5"/>
<protein>
    <submittedName>
        <fullName evidence="1">Uncharacterized protein</fullName>
    </submittedName>
</protein>
<accession>A0A428Q0H5</accession>
<organism evidence="1 2">
    <name type="scientific">Fusarium duplospermum</name>
    <dbReference type="NCBI Taxonomy" id="1325734"/>
    <lineage>
        <taxon>Eukaryota</taxon>
        <taxon>Fungi</taxon>
        <taxon>Dikarya</taxon>
        <taxon>Ascomycota</taxon>
        <taxon>Pezizomycotina</taxon>
        <taxon>Sordariomycetes</taxon>
        <taxon>Hypocreomycetidae</taxon>
        <taxon>Hypocreales</taxon>
        <taxon>Nectriaceae</taxon>
        <taxon>Fusarium</taxon>
        <taxon>Fusarium solani species complex</taxon>
    </lineage>
</organism>
<keyword evidence="2" id="KW-1185">Reference proteome</keyword>
<name>A0A428Q0H5_9HYPO</name>
<evidence type="ECO:0000313" key="1">
    <source>
        <dbReference type="EMBL" id="RSL58830.1"/>
    </source>
</evidence>
<dbReference type="EMBL" id="NKCI01000070">
    <property type="protein sequence ID" value="RSL58830.1"/>
    <property type="molecule type" value="Genomic_DNA"/>
</dbReference>
<sequence length="91" mass="10575">MSGLDPPTDVRHTYVDPFHFMADLTINQEVREAGGKPMSIVYEMRSIYAIRRLHSAAFFLDTNKQETSPEVWQADGGFDDWFIRNANHWLD</sequence>
<evidence type="ECO:0000313" key="2">
    <source>
        <dbReference type="Proteomes" id="UP000288168"/>
    </source>
</evidence>